<keyword evidence="4" id="KW-0808">Transferase</keyword>
<keyword evidence="3" id="KW-0597">Phosphoprotein</keyword>
<dbReference type="PROSITE" id="PS51745">
    <property type="entry name" value="PB1"/>
    <property type="match status" value="1"/>
</dbReference>
<dbReference type="EnsemblMetazoa" id="XM_003724662">
    <property type="protein sequence ID" value="XP_003724710"/>
    <property type="gene ID" value="LOC577291"/>
</dbReference>
<name>A0A7M7GK26_STRPU</name>
<dbReference type="Proteomes" id="UP000007110">
    <property type="component" value="Unassembled WGS sequence"/>
</dbReference>
<evidence type="ECO:0000256" key="6">
    <source>
        <dbReference type="ARBA" id="ARBA00022741"/>
    </source>
</evidence>
<dbReference type="PANTHER" id="PTHR11584:SF369">
    <property type="entry name" value="MITOGEN-ACTIVATED PROTEIN KINASE KINASE KINASE 19-RELATED"/>
    <property type="match status" value="1"/>
</dbReference>
<evidence type="ECO:0008006" key="16">
    <source>
        <dbReference type="Google" id="ProtNLM"/>
    </source>
</evidence>
<dbReference type="OMA" id="SQDRNHQ"/>
<dbReference type="Pfam" id="PF00069">
    <property type="entry name" value="Pkinase"/>
    <property type="match status" value="1"/>
</dbReference>
<evidence type="ECO:0000256" key="8">
    <source>
        <dbReference type="ARBA" id="ARBA00022840"/>
    </source>
</evidence>
<dbReference type="InParanoid" id="A0A7M7GK26"/>
<keyword evidence="7" id="KW-0418">Kinase</keyword>
<dbReference type="InterPro" id="IPR053793">
    <property type="entry name" value="PB1-like"/>
</dbReference>
<dbReference type="InterPro" id="IPR011009">
    <property type="entry name" value="Kinase-like_dom_sf"/>
</dbReference>
<dbReference type="RefSeq" id="XP_003724710.1">
    <property type="nucleotide sequence ID" value="XM_003724662.3"/>
</dbReference>
<dbReference type="Gene3D" id="3.10.20.90">
    <property type="entry name" value="Phosphatidylinositol 3-kinase Catalytic Subunit, Chain A, domain 1"/>
    <property type="match status" value="1"/>
</dbReference>
<dbReference type="GO" id="GO:0005737">
    <property type="term" value="C:cytoplasm"/>
    <property type="evidence" value="ECO:0000318"/>
    <property type="project" value="GO_Central"/>
</dbReference>
<dbReference type="InterPro" id="IPR017441">
    <property type="entry name" value="Protein_kinase_ATP_BS"/>
</dbReference>
<dbReference type="OrthoDB" id="8693905at2759"/>
<dbReference type="Pfam" id="PF00564">
    <property type="entry name" value="PB1"/>
    <property type="match status" value="1"/>
</dbReference>
<feature type="domain" description="PB1" evidence="13">
    <location>
        <begin position="41"/>
        <end position="124"/>
    </location>
</feature>
<evidence type="ECO:0000256" key="2">
    <source>
        <dbReference type="ARBA" id="ARBA00022527"/>
    </source>
</evidence>
<keyword evidence="5" id="KW-0479">Metal-binding</keyword>
<organism evidence="14 15">
    <name type="scientific">Strongylocentrotus purpuratus</name>
    <name type="common">Purple sea urchin</name>
    <dbReference type="NCBI Taxonomy" id="7668"/>
    <lineage>
        <taxon>Eukaryota</taxon>
        <taxon>Metazoa</taxon>
        <taxon>Echinodermata</taxon>
        <taxon>Eleutherozoa</taxon>
        <taxon>Echinozoa</taxon>
        <taxon>Echinoidea</taxon>
        <taxon>Euechinoidea</taxon>
        <taxon>Echinacea</taxon>
        <taxon>Camarodonta</taxon>
        <taxon>Echinidea</taxon>
        <taxon>Strongylocentrotidae</taxon>
        <taxon>Strongylocentrotus</taxon>
    </lineage>
</organism>
<comment type="cofactor">
    <cofactor evidence="1">
        <name>Mg(2+)</name>
        <dbReference type="ChEBI" id="CHEBI:18420"/>
    </cofactor>
</comment>
<dbReference type="GO" id="GO:0005524">
    <property type="term" value="F:ATP binding"/>
    <property type="evidence" value="ECO:0007669"/>
    <property type="project" value="UniProtKB-UniRule"/>
</dbReference>
<dbReference type="InterPro" id="IPR034879">
    <property type="entry name" value="PB1_MEKK2/3"/>
</dbReference>
<feature type="compositionally biased region" description="Low complexity" evidence="11">
    <location>
        <begin position="327"/>
        <end position="343"/>
    </location>
</feature>
<dbReference type="PROSITE" id="PS50011">
    <property type="entry name" value="PROTEIN_KINASE_DOM"/>
    <property type="match status" value="1"/>
</dbReference>
<dbReference type="GO" id="GO:0046872">
    <property type="term" value="F:metal ion binding"/>
    <property type="evidence" value="ECO:0007669"/>
    <property type="project" value="UniProtKB-KW"/>
</dbReference>
<keyword evidence="8 10" id="KW-0067">ATP-binding</keyword>
<evidence type="ECO:0000256" key="7">
    <source>
        <dbReference type="ARBA" id="ARBA00022777"/>
    </source>
</evidence>
<feature type="binding site" evidence="10">
    <location>
        <position position="416"/>
    </location>
    <ligand>
        <name>ATP</name>
        <dbReference type="ChEBI" id="CHEBI:30616"/>
    </ligand>
</feature>
<feature type="compositionally biased region" description="Polar residues" evidence="11">
    <location>
        <begin position="374"/>
        <end position="383"/>
    </location>
</feature>
<evidence type="ECO:0000313" key="15">
    <source>
        <dbReference type="Proteomes" id="UP000007110"/>
    </source>
</evidence>
<dbReference type="FunFam" id="3.10.20.90:FF:000026">
    <property type="entry name" value="Mitogen-activated protein kinase kinase kinase 3 isoform 2"/>
    <property type="match status" value="1"/>
</dbReference>
<evidence type="ECO:0000256" key="4">
    <source>
        <dbReference type="ARBA" id="ARBA00022679"/>
    </source>
</evidence>
<feature type="compositionally biased region" description="Polar residues" evidence="11">
    <location>
        <begin position="148"/>
        <end position="166"/>
    </location>
</feature>
<dbReference type="InterPro" id="IPR000719">
    <property type="entry name" value="Prot_kinase_dom"/>
</dbReference>
<feature type="compositionally biased region" description="Basic and acidic residues" evidence="11">
    <location>
        <begin position="167"/>
        <end position="179"/>
    </location>
</feature>
<dbReference type="PROSITE" id="PS00107">
    <property type="entry name" value="PROTEIN_KINASE_ATP"/>
    <property type="match status" value="1"/>
</dbReference>
<reference evidence="14" key="2">
    <citation type="submission" date="2021-01" db="UniProtKB">
        <authorList>
            <consortium name="EnsemblMetazoa"/>
        </authorList>
    </citation>
    <scope>IDENTIFICATION</scope>
</reference>
<evidence type="ECO:0000313" key="14">
    <source>
        <dbReference type="EnsemblMetazoa" id="XP_003724710"/>
    </source>
</evidence>
<dbReference type="GO" id="GO:0004674">
    <property type="term" value="F:protein serine/threonine kinase activity"/>
    <property type="evidence" value="ECO:0000318"/>
    <property type="project" value="GO_Central"/>
</dbReference>
<reference evidence="15" key="1">
    <citation type="submission" date="2015-02" db="EMBL/GenBank/DDBJ databases">
        <title>Genome sequencing for Strongylocentrotus purpuratus.</title>
        <authorList>
            <person name="Murali S."/>
            <person name="Liu Y."/>
            <person name="Vee V."/>
            <person name="English A."/>
            <person name="Wang M."/>
            <person name="Skinner E."/>
            <person name="Han Y."/>
            <person name="Muzny D.M."/>
            <person name="Worley K.C."/>
            <person name="Gibbs R.A."/>
        </authorList>
    </citation>
    <scope>NUCLEOTIDE SEQUENCE</scope>
</reference>
<keyword evidence="2" id="KW-0723">Serine/threonine-protein kinase</keyword>
<dbReference type="InterPro" id="IPR000270">
    <property type="entry name" value="PB1_dom"/>
</dbReference>
<accession>A0A7M7GK26</accession>
<proteinExistence type="predicted"/>
<feature type="region of interest" description="Disordered" evidence="11">
    <location>
        <begin position="148"/>
        <end position="199"/>
    </location>
</feature>
<feature type="domain" description="Protein kinase" evidence="12">
    <location>
        <begin position="387"/>
        <end position="645"/>
    </location>
</feature>
<dbReference type="SUPFAM" id="SSF56112">
    <property type="entry name" value="Protein kinase-like (PK-like)"/>
    <property type="match status" value="1"/>
</dbReference>
<feature type="compositionally biased region" description="Polar residues" evidence="11">
    <location>
        <begin position="184"/>
        <end position="194"/>
    </location>
</feature>
<dbReference type="GO" id="GO:0035556">
    <property type="term" value="P:intracellular signal transduction"/>
    <property type="evidence" value="ECO:0007669"/>
    <property type="project" value="UniProtKB-ARBA"/>
</dbReference>
<dbReference type="PANTHER" id="PTHR11584">
    <property type="entry name" value="SERINE/THREONINE PROTEIN KINASE"/>
    <property type="match status" value="1"/>
</dbReference>
<evidence type="ECO:0000259" key="12">
    <source>
        <dbReference type="PROSITE" id="PS50011"/>
    </source>
</evidence>
<dbReference type="GeneID" id="577291"/>
<dbReference type="SUPFAM" id="SSF54277">
    <property type="entry name" value="CAD &amp; PB1 domains"/>
    <property type="match status" value="1"/>
</dbReference>
<keyword evidence="15" id="KW-1185">Reference proteome</keyword>
<dbReference type="KEGG" id="spu:577291"/>
<sequence length="651" mass="72147">MVDPAADSNQVISEITDNLISLRVQGNRNRGRGSSSSHSTEIRVKFEFNGEKRILQIPRPLKYDDILLKARTTFGQPVDMFLTNHNTTFSLLIPIRDQTDLNHAVEITDNNPNAKSLRLHLELATPGSSSNNNGSSKRDLYDTAIRSSSTIPQSKHTSPSRSQSVPQDHHVHTSHDTTHKRYSTQEMPTRDNANPSPPPGYVPANAMVDMGHQSRLQTFGEGTFIPEPPEERIMVSPNGSQQSLDKLRMGSHSLGSATGKMFKSQSCANHDDFENSQVGRGMIKGGTFPSRQSVKPSRIDTEDGRKTFPSRGKRPPLASMHDDQHSISDSLSSLGRSSSSGISPDYDTDSSIPRRWTEGDLEGLAGGHPKSFNLADNTRSPRAPTNWQRGKLLGQGAFGVVYVCYDADTGRELAVKQVPTENSNTDARKEVQSLKQEIELLRNLQHPRIVQYFGCLEENGTLSIFMEFMSGGSVKDELRLYGPLTDTVTRKYTRQILEGTAYLHDHHIVHRDIKGANVLRSSGNVKLADFGASTRLQTIHSHITGMKTVTGTPYWMSPEIINGEGYGRRADVWSIGCTVVEMLTTKPPWADYEAMAAIFKIATKETEPVLPQSVSQDARNFLTLCFKKILADRPSAAELLRHNFVRTAPMD</sequence>
<dbReference type="Gene3D" id="1.10.510.10">
    <property type="entry name" value="Transferase(Phosphotransferase) domain 1"/>
    <property type="match status" value="1"/>
</dbReference>
<dbReference type="FunCoup" id="A0A7M7GK26">
    <property type="interactions" value="452"/>
</dbReference>
<dbReference type="FunFam" id="1.10.510.10:FF:000071">
    <property type="entry name" value="Mitogen-activated protein kinase kinase kinase 3 isoform 2"/>
    <property type="match status" value="1"/>
</dbReference>
<evidence type="ECO:0000256" key="11">
    <source>
        <dbReference type="SAM" id="MobiDB-lite"/>
    </source>
</evidence>
<feature type="region of interest" description="Disordered" evidence="11">
    <location>
        <begin position="272"/>
        <end position="383"/>
    </location>
</feature>
<evidence type="ECO:0000256" key="9">
    <source>
        <dbReference type="ARBA" id="ARBA00022842"/>
    </source>
</evidence>
<dbReference type="SMART" id="SM00220">
    <property type="entry name" value="S_TKc"/>
    <property type="match status" value="1"/>
</dbReference>
<evidence type="ECO:0000256" key="5">
    <source>
        <dbReference type="ARBA" id="ARBA00022723"/>
    </source>
</evidence>
<dbReference type="AlphaFoldDB" id="A0A7M7GK26"/>
<dbReference type="CDD" id="cd06405">
    <property type="entry name" value="PB1_Mekk2_3"/>
    <property type="match status" value="1"/>
</dbReference>
<evidence type="ECO:0000256" key="10">
    <source>
        <dbReference type="PROSITE-ProRule" id="PRU10141"/>
    </source>
</evidence>
<evidence type="ECO:0000259" key="13">
    <source>
        <dbReference type="PROSITE" id="PS51745"/>
    </source>
</evidence>
<dbReference type="CDD" id="cd06625">
    <property type="entry name" value="STKc_MEKK3_like"/>
    <property type="match status" value="1"/>
</dbReference>
<evidence type="ECO:0000256" key="1">
    <source>
        <dbReference type="ARBA" id="ARBA00001946"/>
    </source>
</evidence>
<keyword evidence="6 10" id="KW-0547">Nucleotide-binding</keyword>
<protein>
    <recommendedName>
        <fullName evidence="16">Mitogen-activated protein kinase kinase kinase 2</fullName>
    </recommendedName>
</protein>
<evidence type="ECO:0000256" key="3">
    <source>
        <dbReference type="ARBA" id="ARBA00022553"/>
    </source>
</evidence>
<keyword evidence="9" id="KW-0460">Magnesium</keyword>
<feature type="compositionally biased region" description="Basic and acidic residues" evidence="11">
    <location>
        <begin position="297"/>
        <end position="306"/>
    </location>
</feature>